<keyword evidence="3 8" id="KW-0812">Transmembrane</keyword>
<dbReference type="CDD" id="cd18544">
    <property type="entry name" value="ABC_6TM_TmrA_like"/>
    <property type="match status" value="1"/>
</dbReference>
<comment type="subcellular location">
    <subcellularLocation>
        <location evidence="1">Cell membrane</location>
        <topology evidence="1">Multi-pass membrane protein</topology>
    </subcellularLocation>
</comment>
<dbReference type="Proteomes" id="UP001157137">
    <property type="component" value="Unassembled WGS sequence"/>
</dbReference>
<organism evidence="12 13">
    <name type="scientific">Alicyclobacillus hesperidum</name>
    <dbReference type="NCBI Taxonomy" id="89784"/>
    <lineage>
        <taxon>Bacteria</taxon>
        <taxon>Bacillati</taxon>
        <taxon>Bacillota</taxon>
        <taxon>Bacilli</taxon>
        <taxon>Bacillales</taxon>
        <taxon>Alicyclobacillaceae</taxon>
        <taxon>Alicyclobacillus</taxon>
    </lineage>
</organism>
<evidence type="ECO:0000256" key="6">
    <source>
        <dbReference type="ARBA" id="ARBA00022989"/>
    </source>
</evidence>
<evidence type="ECO:0000256" key="3">
    <source>
        <dbReference type="ARBA" id="ARBA00022692"/>
    </source>
</evidence>
<evidence type="ECO:0000256" key="5">
    <source>
        <dbReference type="ARBA" id="ARBA00022840"/>
    </source>
</evidence>
<feature type="transmembrane region" description="Helical" evidence="8">
    <location>
        <begin position="344"/>
        <end position="364"/>
    </location>
</feature>
<dbReference type="GO" id="GO:0034040">
    <property type="term" value="F:ATPase-coupled lipid transmembrane transporter activity"/>
    <property type="evidence" value="ECO:0007669"/>
    <property type="project" value="TreeGrafter"/>
</dbReference>
<feature type="transmembrane region" description="Helical" evidence="8">
    <location>
        <begin position="155"/>
        <end position="175"/>
    </location>
</feature>
<evidence type="ECO:0000256" key="8">
    <source>
        <dbReference type="SAM" id="Phobius"/>
    </source>
</evidence>
<gene>
    <name evidence="11" type="primary">yheH</name>
    <name evidence="11" type="ORF">Heshes_10440</name>
    <name evidence="12" type="ORF">SAMN04489725_103250</name>
</gene>
<evidence type="ECO:0000256" key="4">
    <source>
        <dbReference type="ARBA" id="ARBA00022741"/>
    </source>
</evidence>
<evidence type="ECO:0000256" key="7">
    <source>
        <dbReference type="ARBA" id="ARBA00023136"/>
    </source>
</evidence>
<feature type="domain" description="ABC transmembrane type-1" evidence="10">
    <location>
        <begin position="26"/>
        <end position="404"/>
    </location>
</feature>
<dbReference type="GO" id="GO:0016887">
    <property type="term" value="F:ATP hydrolysis activity"/>
    <property type="evidence" value="ECO:0007669"/>
    <property type="project" value="InterPro"/>
</dbReference>
<dbReference type="EMBL" id="BSRA01000005">
    <property type="protein sequence ID" value="GLV13360.1"/>
    <property type="molecule type" value="Genomic_DNA"/>
</dbReference>
<evidence type="ECO:0000313" key="12">
    <source>
        <dbReference type="EMBL" id="SDW26018.1"/>
    </source>
</evidence>
<evidence type="ECO:0000256" key="1">
    <source>
        <dbReference type="ARBA" id="ARBA00004651"/>
    </source>
</evidence>
<reference evidence="13" key="1">
    <citation type="submission" date="2016-10" db="EMBL/GenBank/DDBJ databases">
        <authorList>
            <person name="Varghese N."/>
        </authorList>
    </citation>
    <scope>NUCLEOTIDE SEQUENCE [LARGE SCALE GENOMIC DNA]</scope>
    <source>
        <strain evidence="13">DSM 12489</strain>
    </source>
</reference>
<dbReference type="SUPFAM" id="SSF52540">
    <property type="entry name" value="P-loop containing nucleoside triphosphate hydrolases"/>
    <property type="match status" value="1"/>
</dbReference>
<dbReference type="PROSITE" id="PS50893">
    <property type="entry name" value="ABC_TRANSPORTER_2"/>
    <property type="match status" value="1"/>
</dbReference>
<dbReference type="Pfam" id="PF00005">
    <property type="entry name" value="ABC_tran"/>
    <property type="match status" value="1"/>
</dbReference>
<dbReference type="STRING" id="89784.SAMN04489725_103250"/>
<evidence type="ECO:0000313" key="11">
    <source>
        <dbReference type="EMBL" id="GLV13360.1"/>
    </source>
</evidence>
<dbReference type="Pfam" id="PF00664">
    <property type="entry name" value="ABC_membrane"/>
    <property type="match status" value="1"/>
</dbReference>
<dbReference type="InterPro" id="IPR011527">
    <property type="entry name" value="ABC1_TM_dom"/>
</dbReference>
<dbReference type="Gene3D" id="1.20.1560.10">
    <property type="entry name" value="ABC transporter type 1, transmembrane domain"/>
    <property type="match status" value="1"/>
</dbReference>
<protein>
    <submittedName>
        <fullName evidence="12">ATP-binding cassette, subfamily B</fullName>
    </submittedName>
    <submittedName>
        <fullName evidence="11">Multidrug resistance ABC transporter ATP-binding/permease protein YheH</fullName>
    </submittedName>
</protein>
<dbReference type="InterPro" id="IPR039421">
    <property type="entry name" value="Type_1_exporter"/>
</dbReference>
<accession>A0A1H2S353</accession>
<dbReference type="PANTHER" id="PTHR24221:SF430">
    <property type="entry name" value="MULTIDRUG RESISTANCE ABC TRANSPORTER ATP-BINDING_PERMEASE PROTEIN YHEH-RELATED"/>
    <property type="match status" value="1"/>
</dbReference>
<keyword evidence="2" id="KW-0813">Transport</keyword>
<dbReference type="SUPFAM" id="SSF90123">
    <property type="entry name" value="ABC transporter transmembrane region"/>
    <property type="match status" value="1"/>
</dbReference>
<evidence type="ECO:0000313" key="13">
    <source>
        <dbReference type="Proteomes" id="UP000182589"/>
    </source>
</evidence>
<name>A0A1H2S353_9BACL</name>
<dbReference type="GO" id="GO:0005886">
    <property type="term" value="C:plasma membrane"/>
    <property type="evidence" value="ECO:0007669"/>
    <property type="project" value="UniProtKB-SubCell"/>
</dbReference>
<dbReference type="InterPro" id="IPR017871">
    <property type="entry name" value="ABC_transporter-like_CS"/>
</dbReference>
<reference evidence="11" key="3">
    <citation type="submission" date="2023-02" db="EMBL/GenBank/DDBJ databases">
        <title>Proposal of a novel subspecies: Alicyclobacillus hesperidum subspecies aegle.</title>
        <authorList>
            <person name="Goto K."/>
            <person name="Fujii T."/>
            <person name="Yasui K."/>
            <person name="Mochida K."/>
            <person name="Kato-Tanaka Y."/>
            <person name="Morohoshi S."/>
            <person name="An S.Y."/>
            <person name="Kasai H."/>
            <person name="Yokota A."/>
        </authorList>
    </citation>
    <scope>NUCLEOTIDE SEQUENCE</scope>
    <source>
        <strain evidence="11">DSM 12766</strain>
    </source>
</reference>
<dbReference type="GO" id="GO:0140359">
    <property type="term" value="F:ABC-type transporter activity"/>
    <property type="evidence" value="ECO:0007669"/>
    <property type="project" value="InterPro"/>
</dbReference>
<dbReference type="PROSITE" id="PS00211">
    <property type="entry name" value="ABC_TRANSPORTER_1"/>
    <property type="match status" value="1"/>
</dbReference>
<dbReference type="CDD" id="cd03254">
    <property type="entry name" value="ABCC_Glucan_exporter_like"/>
    <property type="match status" value="1"/>
</dbReference>
<dbReference type="InterPro" id="IPR036640">
    <property type="entry name" value="ABC1_TM_sf"/>
</dbReference>
<feature type="transmembrane region" description="Helical" evidence="8">
    <location>
        <begin position="24"/>
        <end position="46"/>
    </location>
</feature>
<dbReference type="PANTHER" id="PTHR24221">
    <property type="entry name" value="ATP-BINDING CASSETTE SUB-FAMILY B"/>
    <property type="match status" value="1"/>
</dbReference>
<evidence type="ECO:0000256" key="2">
    <source>
        <dbReference type="ARBA" id="ARBA00022448"/>
    </source>
</evidence>
<dbReference type="InterPro" id="IPR003593">
    <property type="entry name" value="AAA+_ATPase"/>
</dbReference>
<keyword evidence="6 8" id="KW-1133">Transmembrane helix</keyword>
<dbReference type="InterPro" id="IPR027417">
    <property type="entry name" value="P-loop_NTPase"/>
</dbReference>
<dbReference type="InterPro" id="IPR003439">
    <property type="entry name" value="ABC_transporter-like_ATP-bd"/>
</dbReference>
<sequence>MIDLNAEKQVNKRLVEYAAHAKGAIALAIVMLVLAVAAQLAGPFVAKAIINRHIMGIQQVWYEVTPRAAGAVEWEGKWYARADRMPAQSKRLNPHTLVAVGTRTYFLDGVVSHVVRGNEAGQIREQEGGRSLVITARPLTRQQLFSFYRPEIPGVIRLALIYFGLLAGAAIFLYGQQYLLQVSANRILQRMRKDVFHQIHRLPIRYFDNLPAGKVVSRITNDTEAIRDFYVNVLANVLSSIATMVGIYVALFILNVWLGLMASILIPILIVWIWLYRRATVSVNVRIRALLSEINAMLNETIQGIPIIRAFHREQRTQAEFDELNQAYYDGQTRLLRVNSATGFNLAGVFRNSFFIAIIAIFGWRSMHLESLVSFGVLYAFVDYLNRLFQPITQVVNQLANLEQARASAVRVFELLDEPGVDPVFGSIPRFCGEVEFDHVTFSYDGEHNVLNDVSFRAQPGQTVALVGHTGSGKSSIINLLFRFYDPQGGQIRIDGVDIRTIAPQQLRQHLGIVLQDPYLFTGTVAWNVSLGDERVSRARVEQALRDVGADRLLAHLPNGWDEPVLEGGGTLSAGERQLISFARALAFDPAILVLDEATASIDSETERLIQDALSVLKRGRTTFIIAHRLSTIRDADLILVLDGGEIVERGAHDELMRLGGKYRQMYELQTNMAPASGA</sequence>
<dbReference type="Gene3D" id="3.40.50.300">
    <property type="entry name" value="P-loop containing nucleotide triphosphate hydrolases"/>
    <property type="match status" value="1"/>
</dbReference>
<dbReference type="AlphaFoldDB" id="A0A1H2S353"/>
<proteinExistence type="predicted"/>
<keyword evidence="5 12" id="KW-0067">ATP-binding</keyword>
<dbReference type="GO" id="GO:0005524">
    <property type="term" value="F:ATP binding"/>
    <property type="evidence" value="ECO:0007669"/>
    <property type="project" value="UniProtKB-KW"/>
</dbReference>
<dbReference type="Proteomes" id="UP000182589">
    <property type="component" value="Unassembled WGS sequence"/>
</dbReference>
<dbReference type="SMART" id="SM00382">
    <property type="entry name" value="AAA"/>
    <property type="match status" value="1"/>
</dbReference>
<dbReference type="FunFam" id="3.40.50.300:FF:000287">
    <property type="entry name" value="Multidrug ABC transporter ATP-binding protein"/>
    <property type="match status" value="1"/>
</dbReference>
<keyword evidence="13" id="KW-1185">Reference proteome</keyword>
<dbReference type="PROSITE" id="PS50929">
    <property type="entry name" value="ABC_TM1F"/>
    <property type="match status" value="1"/>
</dbReference>
<dbReference type="RefSeq" id="WP_244885102.1">
    <property type="nucleotide sequence ID" value="NZ_BSRA01000005.1"/>
</dbReference>
<keyword evidence="7 8" id="KW-0472">Membrane</keyword>
<feature type="domain" description="ABC transporter" evidence="9">
    <location>
        <begin position="435"/>
        <end position="669"/>
    </location>
</feature>
<keyword evidence="4" id="KW-0547">Nucleotide-binding</keyword>
<feature type="transmembrane region" description="Helical" evidence="8">
    <location>
        <begin position="247"/>
        <end position="276"/>
    </location>
</feature>
<reference evidence="12" key="2">
    <citation type="submission" date="2016-10" db="EMBL/GenBank/DDBJ databases">
        <authorList>
            <person name="de Groot N.N."/>
        </authorList>
    </citation>
    <scope>NUCLEOTIDE SEQUENCE [LARGE SCALE GENOMIC DNA]</scope>
    <source>
        <strain evidence="12">DSM 12489</strain>
    </source>
</reference>
<dbReference type="EMBL" id="FNOJ01000003">
    <property type="protein sequence ID" value="SDW26018.1"/>
    <property type="molecule type" value="Genomic_DNA"/>
</dbReference>
<evidence type="ECO:0000259" key="10">
    <source>
        <dbReference type="PROSITE" id="PS50929"/>
    </source>
</evidence>
<evidence type="ECO:0000259" key="9">
    <source>
        <dbReference type="PROSITE" id="PS50893"/>
    </source>
</evidence>